<dbReference type="RefSeq" id="WP_075858056.1">
    <property type="nucleotide sequence ID" value="NZ_BDJK01000003.1"/>
</dbReference>
<accession>A0A1L8CRX0</accession>
<proteinExistence type="predicted"/>
<name>A0A1L8CRX0_9THEO</name>
<dbReference type="STRING" id="870242.cpu_01140"/>
<evidence type="ECO:0000313" key="2">
    <source>
        <dbReference type="EMBL" id="GAV21604.1"/>
    </source>
</evidence>
<dbReference type="EMBL" id="BDJK01000003">
    <property type="protein sequence ID" value="GAV21604.1"/>
    <property type="molecule type" value="Genomic_DNA"/>
</dbReference>
<dbReference type="AlphaFoldDB" id="A0A1L8CRX0"/>
<feature type="coiled-coil region" evidence="1">
    <location>
        <begin position="25"/>
        <end position="56"/>
    </location>
</feature>
<keyword evidence="3" id="KW-1185">Reference proteome</keyword>
<keyword evidence="1" id="KW-0175">Coiled coil</keyword>
<sequence>MAIKALWRIKAGNMIYEPGSIITGLNTLEEEELVALRAAEKVKEEVINEELKHEQEQGPKKKRK</sequence>
<evidence type="ECO:0000256" key="1">
    <source>
        <dbReference type="SAM" id="Coils"/>
    </source>
</evidence>
<reference evidence="3" key="1">
    <citation type="submission" date="2016-12" db="EMBL/GenBank/DDBJ databases">
        <title>Draft Genome Sequences od Carboxydothermus pertinax and islandicus, Hydrogenogenic Carboxydotrophic Bacteria.</title>
        <authorList>
            <person name="Fukuyama Y."/>
            <person name="Ohmae K."/>
            <person name="Yoneda Y."/>
            <person name="Yoshida T."/>
            <person name="Sako Y."/>
        </authorList>
    </citation>
    <scope>NUCLEOTIDE SEQUENCE [LARGE SCALE GENOMIC DNA]</scope>
    <source>
        <strain evidence="3">Ug1</strain>
    </source>
</reference>
<organism evidence="2 3">
    <name type="scientific">Carboxydothermus pertinax</name>
    <dbReference type="NCBI Taxonomy" id="870242"/>
    <lineage>
        <taxon>Bacteria</taxon>
        <taxon>Bacillati</taxon>
        <taxon>Bacillota</taxon>
        <taxon>Clostridia</taxon>
        <taxon>Thermoanaerobacterales</taxon>
        <taxon>Thermoanaerobacteraceae</taxon>
        <taxon>Carboxydothermus</taxon>
    </lineage>
</organism>
<dbReference type="Proteomes" id="UP000187485">
    <property type="component" value="Unassembled WGS sequence"/>
</dbReference>
<gene>
    <name evidence="2" type="ORF">cpu_01140</name>
</gene>
<evidence type="ECO:0000313" key="3">
    <source>
        <dbReference type="Proteomes" id="UP000187485"/>
    </source>
</evidence>
<comment type="caution">
    <text evidence="2">The sequence shown here is derived from an EMBL/GenBank/DDBJ whole genome shotgun (WGS) entry which is preliminary data.</text>
</comment>
<protein>
    <submittedName>
        <fullName evidence="2">Uncharacterized protein</fullName>
    </submittedName>
</protein>